<keyword evidence="3" id="KW-0045">Antibiotic biosynthesis</keyword>
<feature type="domain" description="TauD/TfdA-like" evidence="4">
    <location>
        <begin position="30"/>
        <end position="291"/>
    </location>
</feature>
<dbReference type="PANTHER" id="PTHR10696">
    <property type="entry name" value="GAMMA-BUTYROBETAINE HYDROXYLASE-RELATED"/>
    <property type="match status" value="1"/>
</dbReference>
<accession>A0A150QUK4</accession>
<evidence type="ECO:0000256" key="1">
    <source>
        <dbReference type="ARBA" id="ARBA00001954"/>
    </source>
</evidence>
<comment type="cofactor">
    <cofactor evidence="1">
        <name>Fe(2+)</name>
        <dbReference type="ChEBI" id="CHEBI:29033"/>
    </cofactor>
</comment>
<dbReference type="InterPro" id="IPR042098">
    <property type="entry name" value="TauD-like_sf"/>
</dbReference>
<evidence type="ECO:0000256" key="2">
    <source>
        <dbReference type="ARBA" id="ARBA00023002"/>
    </source>
</evidence>
<dbReference type="GO" id="GO:0016706">
    <property type="term" value="F:2-oxoglutarate-dependent dioxygenase activity"/>
    <property type="evidence" value="ECO:0007669"/>
    <property type="project" value="UniProtKB-ARBA"/>
</dbReference>
<keyword evidence="5" id="KW-0223">Dioxygenase</keyword>
<organism evidence="5 6">
    <name type="scientific">Sorangium cellulosum</name>
    <name type="common">Polyangium cellulosum</name>
    <dbReference type="NCBI Taxonomy" id="56"/>
    <lineage>
        <taxon>Bacteria</taxon>
        <taxon>Pseudomonadati</taxon>
        <taxon>Myxococcota</taxon>
        <taxon>Polyangia</taxon>
        <taxon>Polyangiales</taxon>
        <taxon>Polyangiaceae</taxon>
        <taxon>Sorangium</taxon>
    </lineage>
</organism>
<dbReference type="EMBL" id="JEMA01000320">
    <property type="protein sequence ID" value="KYF71664.1"/>
    <property type="molecule type" value="Genomic_DNA"/>
</dbReference>
<dbReference type="Gene3D" id="3.60.130.10">
    <property type="entry name" value="Clavaminate synthase-like"/>
    <property type="match status" value="1"/>
</dbReference>
<dbReference type="Pfam" id="PF02668">
    <property type="entry name" value="TauD"/>
    <property type="match status" value="1"/>
</dbReference>
<reference evidence="5 6" key="1">
    <citation type="submission" date="2014-02" db="EMBL/GenBank/DDBJ databases">
        <title>The small core and large imbalanced accessory genome model reveals a collaborative survival strategy of Sorangium cellulosum strains in nature.</title>
        <authorList>
            <person name="Han K."/>
            <person name="Peng R."/>
            <person name="Blom J."/>
            <person name="Li Y.-Z."/>
        </authorList>
    </citation>
    <scope>NUCLEOTIDE SEQUENCE [LARGE SCALE GENOMIC DNA]</scope>
    <source>
        <strain evidence="5 6">So0008-312</strain>
    </source>
</reference>
<comment type="caution">
    <text evidence="5">The sequence shown here is derived from an EMBL/GenBank/DDBJ whole genome shotgun (WGS) entry which is preliminary data.</text>
</comment>
<sequence>MSCVTTKTSHAHGDGALITAERGTPLDVLDRSIAMEMLADAGFLLLRGFDASLREFSRLVRRMSARITLDPARSLHGGVAQKVDAGLDAVGLHCENGNSPFMPHLCWFFCEKAASVGSETTVCDGYRVWDALAPAAQRAFLDRDIVYSRRVEAAKWKGFVYHALQGKKAIEDVTVDDLLSLAEGRPGTVIRPCDDGAIYYEFQVPAARETLFSDRIAFANSILGPSYNYEKPRITFADREAIPPSLLGEVVRVTEAVTMDVAWQDGDVLLIDNTRVMHGRRAILDPRRTIYNALSFIGLEPGGEG</sequence>
<evidence type="ECO:0000313" key="5">
    <source>
        <dbReference type="EMBL" id="KYF71664.1"/>
    </source>
</evidence>
<evidence type="ECO:0000313" key="6">
    <source>
        <dbReference type="Proteomes" id="UP000075260"/>
    </source>
</evidence>
<dbReference type="PANTHER" id="PTHR10696:SF56">
    <property type="entry name" value="TAUD_TFDA-LIKE DOMAIN-CONTAINING PROTEIN"/>
    <property type="match status" value="1"/>
</dbReference>
<protein>
    <submittedName>
        <fullName evidence="5">Taurine catabolism dioxygenase TauD</fullName>
    </submittedName>
</protein>
<evidence type="ECO:0000259" key="4">
    <source>
        <dbReference type="Pfam" id="PF02668"/>
    </source>
</evidence>
<dbReference type="RefSeq" id="WP_061606865.1">
    <property type="nucleotide sequence ID" value="NZ_JEMA01000320.1"/>
</dbReference>
<dbReference type="InterPro" id="IPR003819">
    <property type="entry name" value="TauD/TfdA-like"/>
</dbReference>
<proteinExistence type="predicted"/>
<evidence type="ECO:0000256" key="3">
    <source>
        <dbReference type="ARBA" id="ARBA00023194"/>
    </source>
</evidence>
<dbReference type="InterPro" id="IPR050411">
    <property type="entry name" value="AlphaKG_dependent_hydroxylases"/>
</dbReference>
<gene>
    <name evidence="5" type="ORF">BE15_34080</name>
</gene>
<dbReference type="OrthoDB" id="9769888at2"/>
<keyword evidence="2" id="KW-0560">Oxidoreductase</keyword>
<dbReference type="AlphaFoldDB" id="A0A150QUK4"/>
<dbReference type="GO" id="GO:0017000">
    <property type="term" value="P:antibiotic biosynthetic process"/>
    <property type="evidence" value="ECO:0007669"/>
    <property type="project" value="UniProtKB-KW"/>
</dbReference>
<dbReference type="Proteomes" id="UP000075260">
    <property type="component" value="Unassembled WGS sequence"/>
</dbReference>
<dbReference type="SUPFAM" id="SSF51197">
    <property type="entry name" value="Clavaminate synthase-like"/>
    <property type="match status" value="1"/>
</dbReference>
<name>A0A150QUK4_SORCE</name>